<feature type="domain" description="DUF6791" evidence="1">
    <location>
        <begin position="2"/>
        <end position="130"/>
    </location>
</feature>
<accession>A0A839EB77</accession>
<dbReference type="InterPro" id="IPR035985">
    <property type="entry name" value="Ubiquitin-activating_enz"/>
</dbReference>
<dbReference type="GO" id="GO:0008641">
    <property type="term" value="F:ubiquitin-like modifier activating enzyme activity"/>
    <property type="evidence" value="ECO:0007669"/>
    <property type="project" value="InterPro"/>
</dbReference>
<dbReference type="NCBIfam" id="NF004805">
    <property type="entry name" value="PRK06153.1-4"/>
    <property type="match status" value="1"/>
</dbReference>
<evidence type="ECO:0000259" key="1">
    <source>
        <dbReference type="Pfam" id="PF20590"/>
    </source>
</evidence>
<dbReference type="EMBL" id="JACGWX010000005">
    <property type="protein sequence ID" value="MBA8848413.1"/>
    <property type="molecule type" value="Genomic_DNA"/>
</dbReference>
<organism evidence="2 3">
    <name type="scientific">Microcella alkalica</name>
    <dbReference type="NCBI Taxonomy" id="355930"/>
    <lineage>
        <taxon>Bacteria</taxon>
        <taxon>Bacillati</taxon>
        <taxon>Actinomycetota</taxon>
        <taxon>Actinomycetes</taxon>
        <taxon>Micrococcales</taxon>
        <taxon>Microbacteriaceae</taxon>
        <taxon>Microcella</taxon>
    </lineage>
</organism>
<sequence>MISNVPYLTAAGDIAKGEVVSELNVSGDTTVPPEPHTVYFTGVPHKAASVPVDEILAGTGTQEPIPGLFAESYLSTKPASGHYADYYEKISQYVRVIAGYARTVDPRATARTFRPIETEDDESPFVYLDSASARAGISALSMRLAAGPIGIIGLGGSGSYILDLVSKTPVPEIHLWDPDDFLTHNAFRAPGAASLAQLSERPTKVEYFASQYSAVHRGIVAHPEMIDNSTLERLDGLHFVFVAIDTSPLKREIILWLTKHGIPIIDVGMGVIRQQDALGGIVRTTTVTPADHAHVERRISFTDEREDEYERNIQLADLNALNAAIAVIKWKKLMGFYRDDLKELHTTYTIATGQLIHSEKPS</sequence>
<dbReference type="AlphaFoldDB" id="A0A839EB77"/>
<evidence type="ECO:0000313" key="3">
    <source>
        <dbReference type="Proteomes" id="UP000585905"/>
    </source>
</evidence>
<evidence type="ECO:0000313" key="2">
    <source>
        <dbReference type="EMBL" id="MBA8848413.1"/>
    </source>
</evidence>
<dbReference type="NCBIfam" id="NF004804">
    <property type="entry name" value="PRK06153.1-3"/>
    <property type="match status" value="1"/>
</dbReference>
<protein>
    <recommendedName>
        <fullName evidence="1">DUF6791 domain-containing protein</fullName>
    </recommendedName>
</protein>
<dbReference type="SUPFAM" id="SSF69572">
    <property type="entry name" value="Activating enzymes of the ubiquitin-like proteins"/>
    <property type="match status" value="1"/>
</dbReference>
<reference evidence="2 3" key="1">
    <citation type="submission" date="2020-07" db="EMBL/GenBank/DDBJ databases">
        <title>Sequencing the genomes of 1000 actinobacteria strains.</title>
        <authorList>
            <person name="Klenk H.-P."/>
        </authorList>
    </citation>
    <scope>NUCLEOTIDE SEQUENCE [LARGE SCALE GENOMIC DNA]</scope>
    <source>
        <strain evidence="2 3">DSM 19663</strain>
    </source>
</reference>
<gene>
    <name evidence="2" type="ORF">FHX53_002017</name>
</gene>
<comment type="caution">
    <text evidence="2">The sequence shown here is derived from an EMBL/GenBank/DDBJ whole genome shotgun (WGS) entry which is preliminary data.</text>
</comment>
<dbReference type="InterPro" id="IPR046741">
    <property type="entry name" value="DUF6791"/>
</dbReference>
<dbReference type="Gene3D" id="3.40.50.720">
    <property type="entry name" value="NAD(P)-binding Rossmann-like Domain"/>
    <property type="match status" value="1"/>
</dbReference>
<dbReference type="Proteomes" id="UP000585905">
    <property type="component" value="Unassembled WGS sequence"/>
</dbReference>
<name>A0A839EB77_9MICO</name>
<keyword evidence="3" id="KW-1185">Reference proteome</keyword>
<dbReference type="Pfam" id="PF20590">
    <property type="entry name" value="DUF6791"/>
    <property type="match status" value="1"/>
</dbReference>
<proteinExistence type="predicted"/>